<comment type="caution">
    <text evidence="2">The sequence shown here is derived from an EMBL/GenBank/DDBJ whole genome shotgun (WGS) entry which is preliminary data.</text>
</comment>
<sequence>MTNSTTWPVVEYNVKKTAQQIRTTLRTSYPDTSFRVRMSRGTGYGWLDIAWTDGPTEPAVMELTARFQSARFDSTADSYQPMLPELYLIDGVPTEIRYHCRGISTARTYSPDAREWAQRHAQPGTDSWHRAERLGYPDTADLATRILLEETNLTS</sequence>
<dbReference type="Proteomes" id="UP000527616">
    <property type="component" value="Unassembled WGS sequence"/>
</dbReference>
<name>A0A7Z0DC27_9ACTN</name>
<keyword evidence="3" id="KW-1185">Reference proteome</keyword>
<dbReference type="EMBL" id="JACBZS010000002">
    <property type="protein sequence ID" value="NYI72713.1"/>
    <property type="molecule type" value="Genomic_DNA"/>
</dbReference>
<evidence type="ECO:0000259" key="1">
    <source>
        <dbReference type="Pfam" id="PF18847"/>
    </source>
</evidence>
<gene>
    <name evidence="2" type="ORF">GGQ54_003327</name>
</gene>
<proteinExistence type="predicted"/>
<feature type="domain" description="Large polyvalent protein associated" evidence="1">
    <location>
        <begin position="13"/>
        <end position="110"/>
    </location>
</feature>
<evidence type="ECO:0000313" key="3">
    <source>
        <dbReference type="Proteomes" id="UP000527616"/>
    </source>
</evidence>
<dbReference type="Pfam" id="PF18847">
    <property type="entry name" value="LPD29"/>
    <property type="match status" value="1"/>
</dbReference>
<dbReference type="RefSeq" id="WP_179446690.1">
    <property type="nucleotide sequence ID" value="NZ_JACBZS010000002.1"/>
</dbReference>
<evidence type="ECO:0000313" key="2">
    <source>
        <dbReference type="EMBL" id="NYI72713.1"/>
    </source>
</evidence>
<reference evidence="2 3" key="1">
    <citation type="submission" date="2020-07" db="EMBL/GenBank/DDBJ databases">
        <title>Sequencing the genomes of 1000 actinobacteria strains.</title>
        <authorList>
            <person name="Klenk H.-P."/>
        </authorList>
    </citation>
    <scope>NUCLEOTIDE SEQUENCE [LARGE SCALE GENOMIC DNA]</scope>
    <source>
        <strain evidence="2 3">DSM 103164</strain>
    </source>
</reference>
<organism evidence="2 3">
    <name type="scientific">Naumannella cuiyingiana</name>
    <dbReference type="NCBI Taxonomy" id="1347891"/>
    <lineage>
        <taxon>Bacteria</taxon>
        <taxon>Bacillati</taxon>
        <taxon>Actinomycetota</taxon>
        <taxon>Actinomycetes</taxon>
        <taxon>Propionibacteriales</taxon>
        <taxon>Propionibacteriaceae</taxon>
        <taxon>Naumannella</taxon>
    </lineage>
</organism>
<dbReference type="AlphaFoldDB" id="A0A7Z0DC27"/>
<dbReference type="InterPro" id="IPR041311">
    <property type="entry name" value="LPD29"/>
</dbReference>
<protein>
    <recommendedName>
        <fullName evidence="1">Large polyvalent protein associated domain-containing protein</fullName>
    </recommendedName>
</protein>
<accession>A0A7Z0DC27</accession>